<proteinExistence type="inferred from homology"/>
<dbReference type="InterPro" id="IPR020627">
    <property type="entry name" value="KhpA"/>
</dbReference>
<dbReference type="AlphaFoldDB" id="A0A1I7G153"/>
<evidence type="ECO:0000313" key="5">
    <source>
        <dbReference type="Proteomes" id="UP000198817"/>
    </source>
</evidence>
<evidence type="ECO:0000256" key="1">
    <source>
        <dbReference type="ARBA" id="ARBA00022490"/>
    </source>
</evidence>
<dbReference type="GeneID" id="78353932"/>
<dbReference type="PANTHER" id="PTHR34654">
    <property type="entry name" value="UPF0109 PROTEIN SCO5592"/>
    <property type="match status" value="1"/>
</dbReference>
<dbReference type="SUPFAM" id="SSF54814">
    <property type="entry name" value="Prokaryotic type KH domain (KH-domain type II)"/>
    <property type="match status" value="1"/>
</dbReference>
<dbReference type="HAMAP" id="MF_00088">
    <property type="entry name" value="KhpA"/>
    <property type="match status" value="1"/>
</dbReference>
<evidence type="ECO:0000256" key="3">
    <source>
        <dbReference type="HAMAP-Rule" id="MF_00088"/>
    </source>
</evidence>
<dbReference type="EMBL" id="FPBT01000004">
    <property type="protein sequence ID" value="SFU42046.1"/>
    <property type="molecule type" value="Genomic_DNA"/>
</dbReference>
<organism evidence="4 5">
    <name type="scientific">Eubacterium pyruvativorans</name>
    <dbReference type="NCBI Taxonomy" id="155865"/>
    <lineage>
        <taxon>Bacteria</taxon>
        <taxon>Bacillati</taxon>
        <taxon>Bacillota</taxon>
        <taxon>Clostridia</taxon>
        <taxon>Eubacteriales</taxon>
        <taxon>Eubacteriaceae</taxon>
        <taxon>Eubacterium</taxon>
    </lineage>
</organism>
<dbReference type="Gene3D" id="3.30.300.20">
    <property type="match status" value="1"/>
</dbReference>
<evidence type="ECO:0000313" key="4">
    <source>
        <dbReference type="EMBL" id="SFU42046.1"/>
    </source>
</evidence>
<dbReference type="InterPro" id="IPR009019">
    <property type="entry name" value="KH_sf_prok-type"/>
</dbReference>
<dbReference type="GO" id="GO:0003723">
    <property type="term" value="F:RNA binding"/>
    <property type="evidence" value="ECO:0007669"/>
    <property type="project" value="UniProtKB-UniRule"/>
</dbReference>
<dbReference type="CDD" id="cd22533">
    <property type="entry name" value="KH-II_YlqC-like"/>
    <property type="match status" value="1"/>
</dbReference>
<keyword evidence="3" id="KW-0133">Cell shape</keyword>
<comment type="subunit">
    <text evidence="3">Forms a complex with KhpB.</text>
</comment>
<keyword evidence="3" id="KW-0961">Cell wall biogenesis/degradation</keyword>
<accession>A0A1I7G153</accession>
<dbReference type="GO" id="GO:0005737">
    <property type="term" value="C:cytoplasm"/>
    <property type="evidence" value="ECO:0007669"/>
    <property type="project" value="UniProtKB-SubCell"/>
</dbReference>
<keyword evidence="3" id="KW-0143">Chaperone</keyword>
<gene>
    <name evidence="3" type="primary">khpA</name>
    <name evidence="4" type="ORF">SAMN05216508_10477</name>
</gene>
<protein>
    <recommendedName>
        <fullName evidence="3">RNA-binding protein KhpA</fullName>
    </recommendedName>
    <alternativeName>
        <fullName evidence="3">KH-domain protein A</fullName>
    </alternativeName>
</protein>
<keyword evidence="5" id="KW-1185">Reference proteome</keyword>
<comment type="similarity">
    <text evidence="3">Belongs to the KhpA RNA-binding protein family.</text>
</comment>
<sequence>MTELVETIAKALVDDPDSVRVTEGRDRHGEVLQLQVAGNDMGKVIGKKGRIAKALRTVVKAAATKQKKSVSVEIVSEDEFEQYEGSEE</sequence>
<name>A0A1I7G153_9FIRM</name>
<evidence type="ECO:0000256" key="2">
    <source>
        <dbReference type="ARBA" id="ARBA00022884"/>
    </source>
</evidence>
<dbReference type="GO" id="GO:0008360">
    <property type="term" value="P:regulation of cell shape"/>
    <property type="evidence" value="ECO:0007669"/>
    <property type="project" value="UniProtKB-KW"/>
</dbReference>
<comment type="function">
    <text evidence="3">A probable RNA chaperone. Forms a complex with KhpB which binds to cellular RNA and controls its expression. Plays a role in peptidoglycan (PG) homeostasis and cell length regulation.</text>
</comment>
<keyword evidence="1 3" id="KW-0963">Cytoplasm</keyword>
<dbReference type="RefSeq" id="WP_090162108.1">
    <property type="nucleotide sequence ID" value="NZ_CACVNK010000001.1"/>
</dbReference>
<dbReference type="STRING" id="155865.SAMN05216515_10454"/>
<dbReference type="GO" id="GO:0009252">
    <property type="term" value="P:peptidoglycan biosynthetic process"/>
    <property type="evidence" value="ECO:0007669"/>
    <property type="project" value="UniProtKB-UniRule"/>
</dbReference>
<dbReference type="PANTHER" id="PTHR34654:SF1">
    <property type="entry name" value="RNA-BINDING PROTEIN KHPA"/>
    <property type="match status" value="1"/>
</dbReference>
<keyword evidence="2 3" id="KW-0694">RNA-binding</keyword>
<dbReference type="InterPro" id="IPR015946">
    <property type="entry name" value="KH_dom-like_a/b"/>
</dbReference>
<reference evidence="4 5" key="1">
    <citation type="submission" date="2016-10" db="EMBL/GenBank/DDBJ databases">
        <authorList>
            <person name="de Groot N.N."/>
        </authorList>
    </citation>
    <scope>NUCLEOTIDE SEQUENCE [LARGE SCALE GENOMIC DNA]</scope>
    <source>
        <strain evidence="4 5">KHGC13</strain>
    </source>
</reference>
<dbReference type="GO" id="GO:0071555">
    <property type="term" value="P:cell wall organization"/>
    <property type="evidence" value="ECO:0007669"/>
    <property type="project" value="UniProtKB-KW"/>
</dbReference>
<dbReference type="NCBIfam" id="NF001748">
    <property type="entry name" value="PRK00468.1"/>
    <property type="match status" value="1"/>
</dbReference>
<dbReference type="Proteomes" id="UP000198817">
    <property type="component" value="Unassembled WGS sequence"/>
</dbReference>
<dbReference type="OrthoDB" id="9812389at2"/>
<comment type="subcellular location">
    <subcellularLocation>
        <location evidence="3">Cytoplasm</location>
    </subcellularLocation>
</comment>
<dbReference type="Pfam" id="PF13083">
    <property type="entry name" value="KH_KhpA-B"/>
    <property type="match status" value="1"/>
</dbReference>